<dbReference type="OrthoDB" id="5982619at2759"/>
<dbReference type="Gene3D" id="6.10.250.970">
    <property type="match status" value="1"/>
</dbReference>
<keyword evidence="5" id="KW-0010">Activator</keyword>
<keyword evidence="3" id="KW-0914">Notch signaling pathway</keyword>
<dbReference type="PANTHER" id="PTHR15692:SF20">
    <property type="entry name" value="NEUROGENIC MASTERMIND-LIKE N-TERMINAL DOMAIN-CONTAINING PROTEIN"/>
    <property type="match status" value="1"/>
</dbReference>
<accession>A0A9P0DYB9</accession>
<dbReference type="Pfam" id="PF09596">
    <property type="entry name" value="MamL-1"/>
    <property type="match status" value="1"/>
</dbReference>
<evidence type="ECO:0000256" key="7">
    <source>
        <dbReference type="ARBA" id="ARBA00023242"/>
    </source>
</evidence>
<feature type="compositionally biased region" description="Polar residues" evidence="8">
    <location>
        <begin position="387"/>
        <end position="411"/>
    </location>
</feature>
<gene>
    <name evidence="10" type="ORF">NEZAVI_LOCUS1502</name>
</gene>
<dbReference type="PANTHER" id="PTHR15692">
    <property type="entry name" value="MASTERMIND-LIKE"/>
    <property type="match status" value="1"/>
</dbReference>
<evidence type="ECO:0000256" key="6">
    <source>
        <dbReference type="ARBA" id="ARBA00023163"/>
    </source>
</evidence>
<protein>
    <recommendedName>
        <fullName evidence="9">Neurogenic mastermind-like N-terminal domain-containing protein</fullName>
    </recommendedName>
</protein>
<evidence type="ECO:0000256" key="8">
    <source>
        <dbReference type="SAM" id="MobiDB-lite"/>
    </source>
</evidence>
<feature type="domain" description="Neurogenic mastermind-like N-terminal" evidence="9">
    <location>
        <begin position="41"/>
        <end position="100"/>
    </location>
</feature>
<dbReference type="AlphaFoldDB" id="A0A9P0DYB9"/>
<proteinExistence type="inferred from homology"/>
<organism evidence="10 11">
    <name type="scientific">Nezara viridula</name>
    <name type="common">Southern green stink bug</name>
    <name type="synonym">Cimex viridulus</name>
    <dbReference type="NCBI Taxonomy" id="85310"/>
    <lineage>
        <taxon>Eukaryota</taxon>
        <taxon>Metazoa</taxon>
        <taxon>Ecdysozoa</taxon>
        <taxon>Arthropoda</taxon>
        <taxon>Hexapoda</taxon>
        <taxon>Insecta</taxon>
        <taxon>Pterygota</taxon>
        <taxon>Neoptera</taxon>
        <taxon>Paraneoptera</taxon>
        <taxon>Hemiptera</taxon>
        <taxon>Heteroptera</taxon>
        <taxon>Panheteroptera</taxon>
        <taxon>Pentatomomorpha</taxon>
        <taxon>Pentatomoidea</taxon>
        <taxon>Pentatomidae</taxon>
        <taxon>Pentatominae</taxon>
        <taxon>Nezara</taxon>
    </lineage>
</organism>
<dbReference type="EMBL" id="OV725077">
    <property type="protein sequence ID" value="CAH1390279.1"/>
    <property type="molecule type" value="Genomic_DNA"/>
</dbReference>
<reference evidence="10" key="1">
    <citation type="submission" date="2022-01" db="EMBL/GenBank/DDBJ databases">
        <authorList>
            <person name="King R."/>
        </authorList>
    </citation>
    <scope>NUCLEOTIDE SEQUENCE</scope>
</reference>
<feature type="region of interest" description="Disordered" evidence="8">
    <location>
        <begin position="384"/>
        <end position="411"/>
    </location>
</feature>
<dbReference type="InterPro" id="IPR046369">
    <property type="entry name" value="MAML1-3"/>
</dbReference>
<evidence type="ECO:0000256" key="4">
    <source>
        <dbReference type="ARBA" id="ARBA00023015"/>
    </source>
</evidence>
<dbReference type="SMART" id="SM01275">
    <property type="entry name" value="MamL-1"/>
    <property type="match status" value="1"/>
</dbReference>
<evidence type="ECO:0000256" key="1">
    <source>
        <dbReference type="ARBA" id="ARBA00004324"/>
    </source>
</evidence>
<feature type="compositionally biased region" description="Basic and acidic residues" evidence="8">
    <location>
        <begin position="95"/>
        <end position="107"/>
    </location>
</feature>
<evidence type="ECO:0000256" key="3">
    <source>
        <dbReference type="ARBA" id="ARBA00022976"/>
    </source>
</evidence>
<dbReference type="GO" id="GO:0016607">
    <property type="term" value="C:nuclear speck"/>
    <property type="evidence" value="ECO:0007669"/>
    <property type="project" value="UniProtKB-SubCell"/>
</dbReference>
<sequence length="621" mass="70077">MLTIRFSNKKMCNQIKLASLTDRVLDGSGCPVQPTNEPLPPKRQAVVERLRRRIEGYRRHQNNCIPRFDHSFNGVVEQNLQDTLVLKQRFLENKPKRPVKKSEKKPAENSMPNNISLAKFPKCSAPDDNNDNFADASKSQQKHENMTKFSVEIVQQLEFTTTSTNSQISTNVTVKALNTSVKGDVPNSPQSPRNLNIIECKQEPENIEFVDLEQCAAALEKDAAANGGNSFPGLSDLIGDDTNDAISSDAFKDLISEISEYNPEFMKDFDFDGGESKRNEEQQKMDLLKNQPQVSGANVQTVLSQQRLCGSNLEMAKPELSPAAQTLKNMAEQHQHKAQMGIGFNPRINQKPYEFQYSGTTEFINQPVNQTNFKVSSSYPTDGIKQESFSAQNSPVAYTGSPSGKTPSPQRINNQYKQVYQFTGQMSPQPQYRPQQPVKLDYSKNQLSHQSMITFSQAGMLQPMPPSGPMLRAPQPQYLPRYNLSIPRASYTKAPRLPQQEPTWMIQRPQQDFISEAHINQLQMSRMQQQIQMNQVRVHQSMSALSRSGTVPFSSAYTNTNTNYAQSNFNMHQNFTQQNSLAPEFSLDFLEQLPHSDATNFSDQELFSSLDTGTNFNFDIL</sequence>
<dbReference type="Proteomes" id="UP001152798">
    <property type="component" value="Chromosome 1"/>
</dbReference>
<keyword evidence="6" id="KW-0804">Transcription</keyword>
<keyword evidence="4" id="KW-0805">Transcription regulation</keyword>
<evidence type="ECO:0000259" key="9">
    <source>
        <dbReference type="SMART" id="SM01275"/>
    </source>
</evidence>
<dbReference type="InterPro" id="IPR019082">
    <property type="entry name" value="Mastermind-like_N"/>
</dbReference>
<evidence type="ECO:0000256" key="5">
    <source>
        <dbReference type="ARBA" id="ARBA00023159"/>
    </source>
</evidence>
<evidence type="ECO:0000256" key="2">
    <source>
        <dbReference type="ARBA" id="ARBA00008081"/>
    </source>
</evidence>
<name>A0A9P0DYB9_NEZVI</name>
<dbReference type="InterPro" id="IPR046370">
    <property type="entry name" value="MAML_N_sf"/>
</dbReference>
<keyword evidence="7" id="KW-0539">Nucleus</keyword>
<comment type="similarity">
    <text evidence="2">Belongs to the mastermind family.</text>
</comment>
<dbReference type="GO" id="GO:0003713">
    <property type="term" value="F:transcription coactivator activity"/>
    <property type="evidence" value="ECO:0007669"/>
    <property type="project" value="InterPro"/>
</dbReference>
<feature type="region of interest" description="Disordered" evidence="8">
    <location>
        <begin position="122"/>
        <end position="144"/>
    </location>
</feature>
<dbReference type="GO" id="GO:0007221">
    <property type="term" value="P:positive regulation of transcription of Notch receptor target"/>
    <property type="evidence" value="ECO:0007669"/>
    <property type="project" value="InterPro"/>
</dbReference>
<feature type="region of interest" description="Disordered" evidence="8">
    <location>
        <begin position="95"/>
        <end position="114"/>
    </location>
</feature>
<keyword evidence="11" id="KW-1185">Reference proteome</keyword>
<evidence type="ECO:0000313" key="10">
    <source>
        <dbReference type="EMBL" id="CAH1390279.1"/>
    </source>
</evidence>
<evidence type="ECO:0000313" key="11">
    <source>
        <dbReference type="Proteomes" id="UP001152798"/>
    </source>
</evidence>
<comment type="subcellular location">
    <subcellularLocation>
        <location evidence="1">Nucleus speckle</location>
    </subcellularLocation>
</comment>